<dbReference type="GeneID" id="73350249"/>
<dbReference type="EMBL" id="CP019481">
    <property type="protein sequence ID" value="UQC90785.1"/>
    <property type="molecule type" value="Genomic_DNA"/>
</dbReference>
<accession>A0A9Q8WQ15</accession>
<dbReference type="AlphaFoldDB" id="A0A9Q8WQ15"/>
<sequence>MAKTFLSCRSPFSPSLVDGWRHHPWTMHGPGARTGGPGFEMIKPVPERPRTGPQDLDSFHSEMISRLKAWGTTVLRRILVQLVFWRSNRDGLASTTGVHLRLELVETVSAAYELSQSITAKGSVRASILTRERLCSASFSSPSYFRSPEGPKVISTRNARVRQWYRLRPLKTGLQGSSRVGPLWVTQSIEPQDRRSPLGRMTIADHSVAQSESFKTWSSTEFCLCSDGQPRRGIENRGSALVADTPVVEHLDPTPGTAISRTNWLQVDEPLVDKPELGASPAQPKLQGTHPAI</sequence>
<keyword evidence="3" id="KW-1185">Reference proteome</keyword>
<dbReference type="KEGG" id="clup:CLUP02_16315"/>
<evidence type="ECO:0000313" key="3">
    <source>
        <dbReference type="Proteomes" id="UP000830671"/>
    </source>
</evidence>
<dbReference type="Proteomes" id="UP000830671">
    <property type="component" value="Chromosome 9"/>
</dbReference>
<feature type="region of interest" description="Disordered" evidence="1">
    <location>
        <begin position="274"/>
        <end position="293"/>
    </location>
</feature>
<organism evidence="2 3">
    <name type="scientific">Colletotrichum lupini</name>
    <dbReference type="NCBI Taxonomy" id="145971"/>
    <lineage>
        <taxon>Eukaryota</taxon>
        <taxon>Fungi</taxon>
        <taxon>Dikarya</taxon>
        <taxon>Ascomycota</taxon>
        <taxon>Pezizomycotina</taxon>
        <taxon>Sordariomycetes</taxon>
        <taxon>Hypocreomycetidae</taxon>
        <taxon>Glomerellales</taxon>
        <taxon>Glomerellaceae</taxon>
        <taxon>Colletotrichum</taxon>
        <taxon>Colletotrichum acutatum species complex</taxon>
    </lineage>
</organism>
<evidence type="ECO:0000313" key="2">
    <source>
        <dbReference type="EMBL" id="UQC90785.1"/>
    </source>
</evidence>
<gene>
    <name evidence="2" type="ORF">CLUP02_16315</name>
</gene>
<name>A0A9Q8WQ15_9PEZI</name>
<evidence type="ECO:0000256" key="1">
    <source>
        <dbReference type="SAM" id="MobiDB-lite"/>
    </source>
</evidence>
<protein>
    <submittedName>
        <fullName evidence="2">Uncharacterized protein</fullName>
    </submittedName>
</protein>
<proteinExistence type="predicted"/>
<dbReference type="RefSeq" id="XP_049152386.1">
    <property type="nucleotide sequence ID" value="XM_049295239.1"/>
</dbReference>
<reference evidence="2" key="1">
    <citation type="journal article" date="2021" name="Mol. Plant Microbe Interact.">
        <title>Complete Genome Sequence of the Plant-Pathogenic Fungus Colletotrichum lupini.</title>
        <authorList>
            <person name="Baroncelli R."/>
            <person name="Pensec F."/>
            <person name="Da Lio D."/>
            <person name="Boufleur T."/>
            <person name="Vicente I."/>
            <person name="Sarrocco S."/>
            <person name="Picot A."/>
            <person name="Baraldi E."/>
            <person name="Sukno S."/>
            <person name="Thon M."/>
            <person name="Le Floch G."/>
        </authorList>
    </citation>
    <scope>NUCLEOTIDE SEQUENCE</scope>
    <source>
        <strain evidence="2">IMI 504893</strain>
    </source>
</reference>